<keyword evidence="2" id="KW-0489">Methyltransferase</keyword>
<dbReference type="EMBL" id="CP011409">
    <property type="protein sequence ID" value="AKZ64580.1"/>
    <property type="molecule type" value="Genomic_DNA"/>
</dbReference>
<dbReference type="SUPFAM" id="SSF53335">
    <property type="entry name" value="S-adenosyl-L-methionine-dependent methyltransferases"/>
    <property type="match status" value="1"/>
</dbReference>
<dbReference type="CDD" id="cd02440">
    <property type="entry name" value="AdoMet_MTases"/>
    <property type="match status" value="1"/>
</dbReference>
<keyword evidence="2" id="KW-0808">Transferase</keyword>
<dbReference type="Pfam" id="PF10119">
    <property type="entry name" value="MethyTransf_Reg"/>
    <property type="match status" value="1"/>
</dbReference>
<feature type="domain" description="Methyltransferase regulatory" evidence="1">
    <location>
        <begin position="218"/>
        <end position="300"/>
    </location>
</feature>
<sequence>MNGNWTDGYVTDIGYTHGYYPQLNPARLQLALAAAGLDSPLVRTACELGFGQGLSINIHAAASPVSWYGNDFNPVQAGHAQTLAQASRNGAQLEPASFAEFCTREDLPQFDFIAMHGIWSWVSAENRALIRDFVERRLKLGGVLYVSYNTQPGWAAFMPLRDLLLRHFDMPSNAGKGSAERIDAALDFAERMFAADPVYARANPFMQERIGILRKQSRHYLAHEYFNRDWHAESFADMAAIWSGAGLEFACSADFRDHLDMANLTPAQREFCDAVDDRHLRQSVRDFMVNQQFRRDYWVRGAQPLDAASHQALLAQQRVVLLTAPGQIPMTLKTVSSEITLNQHIYGPVIAVLADGLPHSLGEIAGIVGSRNLGLQQVLDTLMMLIGNGHAAPVQADSDILHGRDGSAALNRHLIAQAVHGNADGDIEHLSSPVTGGGVPADRIQQLFMLAVLEGQETPDAIVGFAWRHISAGGKKIVRDGVRLEDEQDNLDELSLQAQRFFVERLPLLQALQVI</sequence>
<dbReference type="GO" id="GO:0032259">
    <property type="term" value="P:methylation"/>
    <property type="evidence" value="ECO:0007669"/>
    <property type="project" value="UniProtKB-KW"/>
</dbReference>
<organism evidence="2 3">
    <name type="scientific">Herbaspirillum hiltneri N3</name>
    <dbReference type="NCBI Taxonomy" id="1262470"/>
    <lineage>
        <taxon>Bacteria</taxon>
        <taxon>Pseudomonadati</taxon>
        <taxon>Pseudomonadota</taxon>
        <taxon>Betaproteobacteria</taxon>
        <taxon>Burkholderiales</taxon>
        <taxon>Oxalobacteraceae</taxon>
        <taxon>Herbaspirillum</taxon>
    </lineage>
</organism>
<name>A0ABM5V505_9BURK</name>
<dbReference type="InterPro" id="IPR029063">
    <property type="entry name" value="SAM-dependent_MTases_sf"/>
</dbReference>
<evidence type="ECO:0000259" key="1">
    <source>
        <dbReference type="Pfam" id="PF10119"/>
    </source>
</evidence>
<evidence type="ECO:0000313" key="3">
    <source>
        <dbReference type="Proteomes" id="UP000063429"/>
    </source>
</evidence>
<proteinExistence type="predicted"/>
<dbReference type="Proteomes" id="UP000063429">
    <property type="component" value="Chromosome"/>
</dbReference>
<evidence type="ECO:0000313" key="2">
    <source>
        <dbReference type="EMBL" id="AKZ64580.1"/>
    </source>
</evidence>
<protein>
    <submittedName>
        <fullName evidence="2">Methyltransferase</fullName>
    </submittedName>
</protein>
<reference evidence="3" key="1">
    <citation type="journal article" date="2015" name="Genome Announc.">
        <title>Complete Genome Sequence of Herbaspirillum hiltneri N3 (DSM 17495), Isolated from Surface-Sterilized Wheat Roots.</title>
        <authorList>
            <person name="Guizelini D."/>
            <person name="Saizaki P.M."/>
            <person name="Coimbra N.A."/>
            <person name="Weiss V.A."/>
            <person name="Faoro H."/>
            <person name="Sfeir M.Z."/>
            <person name="Baura V.A."/>
            <person name="Monteiro R.A."/>
            <person name="Chubatsu L.S."/>
            <person name="Souza E.M."/>
            <person name="Cruz L.M."/>
            <person name="Pedrosa F.O."/>
            <person name="Raittz R.T."/>
            <person name="Marchaukoski J.N."/>
            <person name="Steffens M.B."/>
        </authorList>
    </citation>
    <scope>NUCLEOTIDE SEQUENCE [LARGE SCALE GENOMIC DNA]</scope>
    <source>
        <strain evidence="3">N3</strain>
    </source>
</reference>
<dbReference type="GO" id="GO:0008168">
    <property type="term" value="F:methyltransferase activity"/>
    <property type="evidence" value="ECO:0007669"/>
    <property type="project" value="UniProtKB-KW"/>
</dbReference>
<dbReference type="Gene3D" id="3.40.50.150">
    <property type="entry name" value="Vaccinia Virus protein VP39"/>
    <property type="match status" value="1"/>
</dbReference>
<accession>A0ABM5V505</accession>
<keyword evidence="3" id="KW-1185">Reference proteome</keyword>
<dbReference type="InterPro" id="IPR018773">
    <property type="entry name" value="MeTrfase_reg_dom_prd"/>
</dbReference>
<dbReference type="RefSeq" id="WP_053200226.1">
    <property type="nucleotide sequence ID" value="NZ_CP011409.1"/>
</dbReference>
<gene>
    <name evidence="2" type="ORF">F506_19695</name>
</gene>